<reference evidence="6" key="1">
    <citation type="submission" date="2016-03" db="EMBL/GenBank/DDBJ databases">
        <title>Co-evolution between Pasteurellaceae and their hosts.</title>
        <authorList>
            <person name="Hansen M.J."/>
            <person name="Bojesen A.M."/>
            <person name="Planet P."/>
        </authorList>
    </citation>
    <scope>NUCLEOTIDE SEQUENCE</scope>
    <source>
        <strain evidence="6">146/S8/89</strain>
    </source>
</reference>
<dbReference type="Pfam" id="PF02311">
    <property type="entry name" value="AraC_binding"/>
    <property type="match status" value="1"/>
</dbReference>
<protein>
    <submittedName>
        <fullName evidence="6">DNA-binding transcriptional regulator AraC</fullName>
    </submittedName>
</protein>
<dbReference type="InterPro" id="IPR020449">
    <property type="entry name" value="Tscrpt_reg_AraC-type_HTH"/>
</dbReference>
<evidence type="ECO:0000313" key="7">
    <source>
        <dbReference type="Proteomes" id="UP001155500"/>
    </source>
</evidence>
<gene>
    <name evidence="6" type="ORF">A6A20_10055</name>
</gene>
<evidence type="ECO:0000259" key="5">
    <source>
        <dbReference type="PROSITE" id="PS01124"/>
    </source>
</evidence>
<dbReference type="NCBIfam" id="NF007860">
    <property type="entry name" value="PRK10572.1"/>
    <property type="match status" value="1"/>
</dbReference>
<dbReference type="PROSITE" id="PS01124">
    <property type="entry name" value="HTH_ARAC_FAMILY_2"/>
    <property type="match status" value="1"/>
</dbReference>
<dbReference type="AlphaFoldDB" id="A0A9X4PBC4"/>
<dbReference type="SUPFAM" id="SSF51215">
    <property type="entry name" value="Regulatory protein AraC"/>
    <property type="match status" value="1"/>
</dbReference>
<dbReference type="PRINTS" id="PR00032">
    <property type="entry name" value="HTHARAC"/>
</dbReference>
<keyword evidence="1" id="KW-0805">Transcription regulation</keyword>
<dbReference type="Pfam" id="PF12833">
    <property type="entry name" value="HTH_18"/>
    <property type="match status" value="1"/>
</dbReference>
<evidence type="ECO:0000256" key="2">
    <source>
        <dbReference type="ARBA" id="ARBA00023125"/>
    </source>
</evidence>
<feature type="domain" description="HTH araC/xylS-type" evidence="5">
    <location>
        <begin position="180"/>
        <end position="278"/>
    </location>
</feature>
<dbReference type="InterPro" id="IPR009057">
    <property type="entry name" value="Homeodomain-like_sf"/>
</dbReference>
<evidence type="ECO:0000256" key="3">
    <source>
        <dbReference type="ARBA" id="ARBA00023159"/>
    </source>
</evidence>
<keyword evidence="3" id="KW-0010">Activator</keyword>
<dbReference type="SMART" id="SM00342">
    <property type="entry name" value="HTH_ARAC"/>
    <property type="match status" value="1"/>
</dbReference>
<evidence type="ECO:0000256" key="1">
    <source>
        <dbReference type="ARBA" id="ARBA00023015"/>
    </source>
</evidence>
<dbReference type="SUPFAM" id="SSF46689">
    <property type="entry name" value="Homeodomain-like"/>
    <property type="match status" value="2"/>
</dbReference>
<keyword evidence="7" id="KW-1185">Reference proteome</keyword>
<dbReference type="PANTHER" id="PTHR43280">
    <property type="entry name" value="ARAC-FAMILY TRANSCRIPTIONAL REGULATOR"/>
    <property type="match status" value="1"/>
</dbReference>
<name>A0A9X4PBC4_9PAST</name>
<evidence type="ECO:0000256" key="4">
    <source>
        <dbReference type="ARBA" id="ARBA00023163"/>
    </source>
</evidence>
<dbReference type="Proteomes" id="UP001155500">
    <property type="component" value="Unassembled WGS sequence"/>
</dbReference>
<proteinExistence type="predicted"/>
<organism evidence="6 7">
    <name type="scientific">Volucribacter amazonae</name>
    <dbReference type="NCBI Taxonomy" id="256731"/>
    <lineage>
        <taxon>Bacteria</taxon>
        <taxon>Pseudomonadati</taxon>
        <taxon>Pseudomonadota</taxon>
        <taxon>Gammaproteobacteria</taxon>
        <taxon>Pasteurellales</taxon>
        <taxon>Pasteurellaceae</taxon>
        <taxon>Volucribacter</taxon>
    </lineage>
</organism>
<keyword evidence="4" id="KW-0804">Transcription</keyword>
<dbReference type="InterPro" id="IPR037923">
    <property type="entry name" value="HTH-like"/>
</dbReference>
<dbReference type="InterPro" id="IPR003313">
    <property type="entry name" value="AraC-bd"/>
</dbReference>
<sequence length="283" mass="33218">MYKNYSLLLPNYPFNSELIAGITQGEKGNYLDFIVDRPEGMKGYMLQLTTFGKGEVFDGKKKFEAVKGQLLLFSPQAMQCYQRHHESQYWHYKWIYFYPDPKWLKWLNWSNTQQHIGKIFINNQHCFLEISQLFSKVEIELKSSHIVKQDLVSTLLEYLLMKCFSIEKLKCIPSIDQRVLIICEYILEHLEQNNSIDELASIVFLSSSRLSHLFKNALGISIVQWKEYQRILVAKKLLHFSNISVASLARSLGYDDSLYFSKLFKKHTGMSPSEFREIERNNG</sequence>
<dbReference type="GO" id="GO:0043565">
    <property type="term" value="F:sequence-specific DNA binding"/>
    <property type="evidence" value="ECO:0007669"/>
    <property type="project" value="InterPro"/>
</dbReference>
<dbReference type="PROSITE" id="PS00041">
    <property type="entry name" value="HTH_ARAC_FAMILY_1"/>
    <property type="match status" value="1"/>
</dbReference>
<evidence type="ECO:0000313" key="6">
    <source>
        <dbReference type="EMBL" id="MDG6895953.1"/>
    </source>
</evidence>
<dbReference type="InterPro" id="IPR018060">
    <property type="entry name" value="HTH_AraC"/>
</dbReference>
<dbReference type="GO" id="GO:0003700">
    <property type="term" value="F:DNA-binding transcription factor activity"/>
    <property type="evidence" value="ECO:0007669"/>
    <property type="project" value="InterPro"/>
</dbReference>
<dbReference type="EMBL" id="LWID01000001">
    <property type="protein sequence ID" value="MDG6895953.1"/>
    <property type="molecule type" value="Genomic_DNA"/>
</dbReference>
<accession>A0A9X4PBC4</accession>
<keyword evidence="2 6" id="KW-0238">DNA-binding</keyword>
<dbReference type="RefSeq" id="WP_279573313.1">
    <property type="nucleotide sequence ID" value="NZ_LWID01000001.1"/>
</dbReference>
<comment type="caution">
    <text evidence="6">The sequence shown here is derived from an EMBL/GenBank/DDBJ whole genome shotgun (WGS) entry which is preliminary data.</text>
</comment>
<dbReference type="PANTHER" id="PTHR43280:SF25">
    <property type="entry name" value="ARABINOSE OPERON REGULATORY PROTEIN"/>
    <property type="match status" value="1"/>
</dbReference>
<dbReference type="Gene3D" id="2.60.120.280">
    <property type="entry name" value="Regulatory protein AraC"/>
    <property type="match status" value="1"/>
</dbReference>
<dbReference type="InterPro" id="IPR018062">
    <property type="entry name" value="HTH_AraC-typ_CS"/>
</dbReference>
<dbReference type="Gene3D" id="1.10.10.60">
    <property type="entry name" value="Homeodomain-like"/>
    <property type="match status" value="2"/>
</dbReference>